<keyword evidence="5 11" id="KW-0444">Lipid biosynthesis</keyword>
<dbReference type="PANTHER" id="PTHR31650">
    <property type="entry name" value="O-ACYLTRANSFERASE (WSD1-LIKE) FAMILY PROTEIN"/>
    <property type="match status" value="1"/>
</dbReference>
<protein>
    <recommendedName>
        <fullName evidence="4 11">Diacylglycerol O-acyltransferase</fullName>
        <ecNumber evidence="4 11">2.3.1.20</ecNumber>
    </recommendedName>
</protein>
<comment type="similarity">
    <text evidence="3 11">Belongs to the long-chain O-acyltransferase family.</text>
</comment>
<evidence type="ECO:0000256" key="5">
    <source>
        <dbReference type="ARBA" id="ARBA00022516"/>
    </source>
</evidence>
<keyword evidence="15" id="KW-1185">Reference proteome</keyword>
<dbReference type="InterPro" id="IPR004255">
    <property type="entry name" value="O-acyltransferase_WSD1_N"/>
</dbReference>
<dbReference type="SUPFAM" id="SSF52777">
    <property type="entry name" value="CoA-dependent acyltransferases"/>
    <property type="match status" value="1"/>
</dbReference>
<keyword evidence="7 11" id="KW-0319">Glycerol metabolism</keyword>
<dbReference type="EC" id="2.3.1.20" evidence="4 11"/>
<accession>A0ABN2UCP6</accession>
<dbReference type="Pfam" id="PF03007">
    <property type="entry name" value="WS_DGAT_cat"/>
    <property type="match status" value="1"/>
</dbReference>
<evidence type="ECO:0000313" key="14">
    <source>
        <dbReference type="EMBL" id="GAA2034807.1"/>
    </source>
</evidence>
<comment type="pathway">
    <text evidence="1 11">Glycerolipid metabolism; triacylglycerol biosynthesis.</text>
</comment>
<dbReference type="NCBIfam" id="TIGR02946">
    <property type="entry name" value="acyl_WS_DGAT"/>
    <property type="match status" value="1"/>
</dbReference>
<dbReference type="PANTHER" id="PTHR31650:SF1">
    <property type="entry name" value="WAX ESTER SYNTHASE_DIACYLGLYCEROL ACYLTRANSFERASE 4-RELATED"/>
    <property type="match status" value="1"/>
</dbReference>
<feature type="domain" description="O-acyltransferase WSD1-like N-terminal" evidence="12">
    <location>
        <begin position="19"/>
        <end position="293"/>
    </location>
</feature>
<comment type="pathway">
    <text evidence="2">Lipid metabolism.</text>
</comment>
<gene>
    <name evidence="14" type="ORF">GCM10009740_26850</name>
</gene>
<reference evidence="14 15" key="1">
    <citation type="journal article" date="2019" name="Int. J. Syst. Evol. Microbiol.">
        <title>The Global Catalogue of Microorganisms (GCM) 10K type strain sequencing project: providing services to taxonomists for standard genome sequencing and annotation.</title>
        <authorList>
            <consortium name="The Broad Institute Genomics Platform"/>
            <consortium name="The Broad Institute Genome Sequencing Center for Infectious Disease"/>
            <person name="Wu L."/>
            <person name="Ma J."/>
        </authorList>
    </citation>
    <scope>NUCLEOTIDE SEQUENCE [LARGE SCALE GENOMIC DNA]</scope>
    <source>
        <strain evidence="14 15">JCM 14283</strain>
    </source>
</reference>
<evidence type="ECO:0000256" key="7">
    <source>
        <dbReference type="ARBA" id="ARBA00022798"/>
    </source>
</evidence>
<dbReference type="EMBL" id="BAAANB010000021">
    <property type="protein sequence ID" value="GAA2034807.1"/>
    <property type="molecule type" value="Genomic_DNA"/>
</dbReference>
<evidence type="ECO:0000256" key="4">
    <source>
        <dbReference type="ARBA" id="ARBA00013244"/>
    </source>
</evidence>
<evidence type="ECO:0000256" key="10">
    <source>
        <dbReference type="ARBA" id="ARBA00048109"/>
    </source>
</evidence>
<evidence type="ECO:0000259" key="13">
    <source>
        <dbReference type="Pfam" id="PF06974"/>
    </source>
</evidence>
<feature type="domain" description="O-acyltransferase WSD1 C-terminal" evidence="13">
    <location>
        <begin position="337"/>
        <end position="481"/>
    </location>
</feature>
<comment type="catalytic activity">
    <reaction evidence="10 11">
        <text>an acyl-CoA + a 1,2-diacyl-sn-glycerol = a triacyl-sn-glycerol + CoA</text>
        <dbReference type="Rhea" id="RHEA:10868"/>
        <dbReference type="ChEBI" id="CHEBI:17815"/>
        <dbReference type="ChEBI" id="CHEBI:57287"/>
        <dbReference type="ChEBI" id="CHEBI:58342"/>
        <dbReference type="ChEBI" id="CHEBI:64615"/>
        <dbReference type="EC" id="2.3.1.20"/>
    </reaction>
</comment>
<name>A0ABN2UCP6_9MICO</name>
<sequence>MAPILGRAVWQSVTMSDRLTSLDASFLYLEESTTSMHVGSVMVFQPPREGFDYDQLVRIIESRIGAIPRFRQKVRDVPGRIANPVWVDDEAFDMGYHVRRAALPRPGSDRQLQDFVARVQPRKLDRTRPLWEVYLVEGLHDGRFAIVSKTHHALIDGVNALDIAHVIVDSVKGGDLDEAVLPWQPSRPPSSVELVAGAVVDAVRRPTQVVDLVRGGLNDAVNVGLRAVESAGQVLSTVARTAARPAPDSPLNAAIGSSRRWVMVATDLDDYRLVRKRLARGAYAEDVTINDVVLATIAGGFRSWLLGRGEAVSPHTRVRAMVPVSIYGDDPSGMYANQVMACVVNLPVGEPGASMRLHQIAFAMRQQMEGGQAVGATSLANLAGFAPPTLHALGARLGSAMSRRLYNVMITNVPGPQTPLYAGEAEMLSTYPVTPLAKGQALSIGITSYNGGVYFGLNADRDAMPDVDVLGQSIVESLAELTSGRES</sequence>
<keyword evidence="8 11" id="KW-0443">Lipid metabolism</keyword>
<dbReference type="Proteomes" id="UP001501285">
    <property type="component" value="Unassembled WGS sequence"/>
</dbReference>
<proteinExistence type="inferred from homology"/>
<comment type="caution">
    <text evidence="14">The sequence shown here is derived from an EMBL/GenBank/DDBJ whole genome shotgun (WGS) entry which is preliminary data.</text>
</comment>
<dbReference type="Pfam" id="PF06974">
    <property type="entry name" value="WS_DGAT_C"/>
    <property type="match status" value="1"/>
</dbReference>
<evidence type="ECO:0000256" key="1">
    <source>
        <dbReference type="ARBA" id="ARBA00004771"/>
    </source>
</evidence>
<organism evidence="14 15">
    <name type="scientific">Terrabacter terrae</name>
    <dbReference type="NCBI Taxonomy" id="318434"/>
    <lineage>
        <taxon>Bacteria</taxon>
        <taxon>Bacillati</taxon>
        <taxon>Actinomycetota</taxon>
        <taxon>Actinomycetes</taxon>
        <taxon>Micrococcales</taxon>
        <taxon>Intrasporangiaceae</taxon>
        <taxon>Terrabacter</taxon>
    </lineage>
</organism>
<evidence type="ECO:0000256" key="9">
    <source>
        <dbReference type="ARBA" id="ARBA00023315"/>
    </source>
</evidence>
<keyword evidence="9 11" id="KW-0012">Acyltransferase</keyword>
<evidence type="ECO:0000256" key="11">
    <source>
        <dbReference type="RuleBase" id="RU361241"/>
    </source>
</evidence>
<evidence type="ECO:0000256" key="6">
    <source>
        <dbReference type="ARBA" id="ARBA00022679"/>
    </source>
</evidence>
<evidence type="ECO:0000256" key="2">
    <source>
        <dbReference type="ARBA" id="ARBA00005189"/>
    </source>
</evidence>
<keyword evidence="6 11" id="KW-0808">Transferase</keyword>
<dbReference type="InterPro" id="IPR045034">
    <property type="entry name" value="O-acyltransferase_WSD1-like"/>
</dbReference>
<evidence type="ECO:0000259" key="12">
    <source>
        <dbReference type="Pfam" id="PF03007"/>
    </source>
</evidence>
<evidence type="ECO:0000256" key="8">
    <source>
        <dbReference type="ARBA" id="ARBA00023098"/>
    </source>
</evidence>
<dbReference type="InterPro" id="IPR014292">
    <property type="entry name" value="Acyl_transf_WS/DGAT"/>
</dbReference>
<evidence type="ECO:0000313" key="15">
    <source>
        <dbReference type="Proteomes" id="UP001501285"/>
    </source>
</evidence>
<evidence type="ECO:0000256" key="3">
    <source>
        <dbReference type="ARBA" id="ARBA00009587"/>
    </source>
</evidence>
<dbReference type="InterPro" id="IPR009721">
    <property type="entry name" value="O-acyltransferase_WSD1_C"/>
</dbReference>